<keyword evidence="2" id="KW-1185">Reference proteome</keyword>
<evidence type="ECO:0000313" key="2">
    <source>
        <dbReference type="Proteomes" id="UP001597419"/>
    </source>
</evidence>
<dbReference type="RefSeq" id="WP_345391702.1">
    <property type="nucleotide sequence ID" value="NZ_BAABHG010000005.1"/>
</dbReference>
<organism evidence="1 2">
    <name type="scientific">Amycolatopsis samaneae</name>
    <dbReference type="NCBI Taxonomy" id="664691"/>
    <lineage>
        <taxon>Bacteria</taxon>
        <taxon>Bacillati</taxon>
        <taxon>Actinomycetota</taxon>
        <taxon>Actinomycetes</taxon>
        <taxon>Pseudonocardiales</taxon>
        <taxon>Pseudonocardiaceae</taxon>
        <taxon>Amycolatopsis</taxon>
    </lineage>
</organism>
<name>A0ABW5GR42_9PSEU</name>
<gene>
    <name evidence="1" type="ORF">ACFSYJ_32385</name>
</gene>
<comment type="caution">
    <text evidence="1">The sequence shown here is derived from an EMBL/GenBank/DDBJ whole genome shotgun (WGS) entry which is preliminary data.</text>
</comment>
<dbReference type="EMBL" id="JBHUKU010000020">
    <property type="protein sequence ID" value="MFD2463350.1"/>
    <property type="molecule type" value="Genomic_DNA"/>
</dbReference>
<sequence length="151" mass="16536">MDHRTIASVDGAGPARRAADAVDLRIPLDTELLFLVRMVAEGVAVRARLDLDEIADLRMAVDEGAGFLFPRAHPGTGLRCRFEEHGRSVSVQLTATTAAAALPRTGGFEWHVLRTLTDALTTWTEPGPTDDIGDTWYLHLRFTKRSWTGGP</sequence>
<protein>
    <recommendedName>
        <fullName evidence="3">Anti-sigma factor</fullName>
    </recommendedName>
</protein>
<accession>A0ABW5GR42</accession>
<evidence type="ECO:0000313" key="1">
    <source>
        <dbReference type="EMBL" id="MFD2463350.1"/>
    </source>
</evidence>
<reference evidence="2" key="1">
    <citation type="journal article" date="2019" name="Int. J. Syst. Evol. Microbiol.">
        <title>The Global Catalogue of Microorganisms (GCM) 10K type strain sequencing project: providing services to taxonomists for standard genome sequencing and annotation.</title>
        <authorList>
            <consortium name="The Broad Institute Genomics Platform"/>
            <consortium name="The Broad Institute Genome Sequencing Center for Infectious Disease"/>
            <person name="Wu L."/>
            <person name="Ma J."/>
        </authorList>
    </citation>
    <scope>NUCLEOTIDE SEQUENCE [LARGE SCALE GENOMIC DNA]</scope>
    <source>
        <strain evidence="2">CGMCC 4.7643</strain>
    </source>
</reference>
<proteinExistence type="predicted"/>
<evidence type="ECO:0008006" key="3">
    <source>
        <dbReference type="Google" id="ProtNLM"/>
    </source>
</evidence>
<dbReference type="Proteomes" id="UP001597419">
    <property type="component" value="Unassembled WGS sequence"/>
</dbReference>